<organism evidence="2 3">
    <name type="scientific">Acaulospora morrowiae</name>
    <dbReference type="NCBI Taxonomy" id="94023"/>
    <lineage>
        <taxon>Eukaryota</taxon>
        <taxon>Fungi</taxon>
        <taxon>Fungi incertae sedis</taxon>
        <taxon>Mucoromycota</taxon>
        <taxon>Glomeromycotina</taxon>
        <taxon>Glomeromycetes</taxon>
        <taxon>Diversisporales</taxon>
        <taxon>Acaulosporaceae</taxon>
        <taxon>Acaulospora</taxon>
    </lineage>
</organism>
<reference evidence="2" key="1">
    <citation type="submission" date="2021-06" db="EMBL/GenBank/DDBJ databases">
        <authorList>
            <person name="Kallberg Y."/>
            <person name="Tangrot J."/>
            <person name="Rosling A."/>
        </authorList>
    </citation>
    <scope>NUCLEOTIDE SEQUENCE</scope>
    <source>
        <strain evidence="2">CL551</strain>
    </source>
</reference>
<accession>A0A9N8Z019</accession>
<gene>
    <name evidence="2" type="ORF">AMORRO_LOCUS1431</name>
</gene>
<comment type="caution">
    <text evidence="2">The sequence shown here is derived from an EMBL/GenBank/DDBJ whole genome shotgun (WGS) entry which is preliminary data.</text>
</comment>
<dbReference type="Proteomes" id="UP000789342">
    <property type="component" value="Unassembled WGS sequence"/>
</dbReference>
<name>A0A9N8Z019_9GLOM</name>
<proteinExistence type="predicted"/>
<dbReference type="AlphaFoldDB" id="A0A9N8Z019"/>
<feature type="region of interest" description="Disordered" evidence="1">
    <location>
        <begin position="27"/>
        <end position="98"/>
    </location>
</feature>
<sequence>MYEDSDQEVWNEKTKERLAKLRAEYMAKKETESPLVPTKRNTLNKAKKSTETNKKQKSLSGIFERRVTNASNNNSSQPSLRLFDKNNGNTTTKSPLKSIHDPEENAAITGFNVPNENSEPFFVPIEPYSSTTDTKGIRSEKRSITTMDQVISTSKSNYWNSLDTKLASKVNIVGIGERLNNNLVTEISEDASLRTGYRLHQSNTESALYVTKCLDYPSSCTTTSEKEIKSVVENHNLEMVDVKVETRANENKAGLEDFTINMHDVKFETVFDTKELAIKPDLIFAKSDINVFNAAVESTSTTGESSETKLSRDIKDPSVWSEIFSYKEKISSENGPSEIRQTYPIKNESNSKNSNIYTKPSKTVPFYKRIPGT</sequence>
<feature type="compositionally biased region" description="Polar residues" evidence="1">
    <location>
        <begin position="86"/>
        <end position="95"/>
    </location>
</feature>
<keyword evidence="3" id="KW-1185">Reference proteome</keyword>
<evidence type="ECO:0000313" key="2">
    <source>
        <dbReference type="EMBL" id="CAG8461788.1"/>
    </source>
</evidence>
<dbReference type="EMBL" id="CAJVPV010000534">
    <property type="protein sequence ID" value="CAG8461788.1"/>
    <property type="molecule type" value="Genomic_DNA"/>
</dbReference>
<evidence type="ECO:0000313" key="3">
    <source>
        <dbReference type="Proteomes" id="UP000789342"/>
    </source>
</evidence>
<feature type="compositionally biased region" description="Polar residues" evidence="1">
    <location>
        <begin position="68"/>
        <end position="79"/>
    </location>
</feature>
<feature type="region of interest" description="Disordered" evidence="1">
    <location>
        <begin position="331"/>
        <end position="360"/>
    </location>
</feature>
<feature type="compositionally biased region" description="Low complexity" evidence="1">
    <location>
        <begin position="346"/>
        <end position="355"/>
    </location>
</feature>
<protein>
    <submittedName>
        <fullName evidence="2">4398_t:CDS:1</fullName>
    </submittedName>
</protein>
<evidence type="ECO:0000256" key="1">
    <source>
        <dbReference type="SAM" id="MobiDB-lite"/>
    </source>
</evidence>